<evidence type="ECO:0000313" key="13">
    <source>
        <dbReference type="EMBL" id="NXL90549.1"/>
    </source>
</evidence>
<dbReference type="GO" id="GO:0030139">
    <property type="term" value="C:endocytic vesicle"/>
    <property type="evidence" value="ECO:0007669"/>
    <property type="project" value="TreeGrafter"/>
</dbReference>
<evidence type="ECO:0000256" key="6">
    <source>
        <dbReference type="ARBA" id="ARBA00022729"/>
    </source>
</evidence>
<keyword evidence="3" id="KW-0813">Transport</keyword>
<evidence type="ECO:0000256" key="10">
    <source>
        <dbReference type="SAM" id="MobiDB-lite"/>
    </source>
</evidence>
<feature type="signal peptide" evidence="12">
    <location>
        <begin position="1"/>
        <end position="17"/>
    </location>
</feature>
<evidence type="ECO:0000256" key="7">
    <source>
        <dbReference type="ARBA" id="ARBA00022927"/>
    </source>
</evidence>
<feature type="region of interest" description="Disordered" evidence="10">
    <location>
        <begin position="423"/>
        <end position="451"/>
    </location>
</feature>
<evidence type="ECO:0000256" key="3">
    <source>
        <dbReference type="ARBA" id="ARBA00022448"/>
    </source>
</evidence>
<keyword evidence="4" id="KW-1003">Cell membrane</keyword>
<evidence type="ECO:0000256" key="8">
    <source>
        <dbReference type="ARBA" id="ARBA00022989"/>
    </source>
</evidence>
<dbReference type="OrthoDB" id="10067964at2759"/>
<reference evidence="13 14" key="1">
    <citation type="submission" date="2019-09" db="EMBL/GenBank/DDBJ databases">
        <title>Bird 10,000 Genomes (B10K) Project - Family phase.</title>
        <authorList>
            <person name="Zhang G."/>
        </authorList>
    </citation>
    <scope>NUCLEOTIDE SEQUENCE [LARGE SCALE GENOMIC DNA]</scope>
    <source>
        <strain evidence="13">B10K-DU-001-39</strain>
        <tissue evidence="13">Muscle</tissue>
    </source>
</reference>
<evidence type="ECO:0000256" key="11">
    <source>
        <dbReference type="SAM" id="Phobius"/>
    </source>
</evidence>
<feature type="transmembrane region" description="Helical" evidence="11">
    <location>
        <begin position="376"/>
        <end position="397"/>
    </location>
</feature>
<keyword evidence="7" id="KW-0653">Protein transport</keyword>
<dbReference type="AlphaFoldDB" id="A0A7L0WGI3"/>
<dbReference type="Proteomes" id="UP000562322">
    <property type="component" value="Unassembled WGS sequence"/>
</dbReference>
<keyword evidence="6 12" id="KW-0732">Signal</keyword>
<dbReference type="PANTHER" id="PTHR14995:SF2">
    <property type="entry name" value="PROTEIN AMNIONLESS"/>
    <property type="match status" value="1"/>
</dbReference>
<dbReference type="EMBL" id="VXAV01007164">
    <property type="protein sequence ID" value="NXL90549.1"/>
    <property type="molecule type" value="Genomic_DNA"/>
</dbReference>
<evidence type="ECO:0000256" key="12">
    <source>
        <dbReference type="SAM" id="SignalP"/>
    </source>
</evidence>
<evidence type="ECO:0000256" key="1">
    <source>
        <dbReference type="ARBA" id="ARBA00004251"/>
    </source>
</evidence>
<dbReference type="GO" id="GO:0015031">
    <property type="term" value="P:protein transport"/>
    <property type="evidence" value="ECO:0007669"/>
    <property type="project" value="UniProtKB-KW"/>
</dbReference>
<dbReference type="PANTHER" id="PTHR14995">
    <property type="entry name" value="AMNIONLESS"/>
    <property type="match status" value="1"/>
</dbReference>
<keyword evidence="5 11" id="KW-0812">Transmembrane</keyword>
<gene>
    <name evidence="13" type="primary">Amn</name>
    <name evidence="13" type="ORF">ALELAT_R05569</name>
</gene>
<keyword evidence="14" id="KW-1185">Reference proteome</keyword>
<evidence type="ECO:0000256" key="4">
    <source>
        <dbReference type="ARBA" id="ARBA00022475"/>
    </source>
</evidence>
<comment type="caution">
    <text evidence="13">The sequence shown here is derived from an EMBL/GenBank/DDBJ whole genome shotgun (WGS) entry which is preliminary data.</text>
</comment>
<comment type="subcellular location">
    <subcellularLocation>
        <location evidence="1">Cell membrane</location>
        <topology evidence="1">Single-pass type I membrane protein</topology>
    </subcellularLocation>
</comment>
<dbReference type="GO" id="GO:0016324">
    <property type="term" value="C:apical plasma membrane"/>
    <property type="evidence" value="ECO:0007669"/>
    <property type="project" value="TreeGrafter"/>
</dbReference>
<feature type="non-terminal residue" evidence="13">
    <location>
        <position position="1"/>
    </location>
</feature>
<keyword evidence="9 11" id="KW-0472">Membrane</keyword>
<name>A0A7L0WGI3_ALELA</name>
<feature type="non-terminal residue" evidence="13">
    <location>
        <position position="474"/>
    </location>
</feature>
<feature type="chain" id="PRO_5029726806" description="Protein amnionless" evidence="12">
    <location>
        <begin position="18"/>
        <end position="474"/>
    </location>
</feature>
<keyword evidence="8 11" id="KW-1133">Transmembrane helix</keyword>
<evidence type="ECO:0000313" key="14">
    <source>
        <dbReference type="Proteomes" id="UP000562322"/>
    </source>
</evidence>
<protein>
    <recommendedName>
        <fullName evidence="2">Protein amnionless</fullName>
    </recommendedName>
</protein>
<evidence type="ECO:0000256" key="9">
    <source>
        <dbReference type="ARBA" id="ARBA00023136"/>
    </source>
</evidence>
<sequence>SLLFLLGVLQLLAAAMAAYKQWIPNTNFETPSNWDKERVPCARDVIHFEKNKVVSVFVRSPHALTDMYLPLNGEFLLASGAGFVAFDGSWDPGCGSGAVLSFANAEQRSWFDPTLWQDVSPGGDLELASRIFSVDEERVPCQYDDVIFQPETSFRVNLDSSRAVIPLRSISLMGQEMSSAESWAEYLGGPSAARQFHGNATLQVTGARCPHTSGCACGNAQDGHRICASLLGAAGCPALLCQSPLRPLGHCCGVCGAIVTLDFTPDFNLQQYRDRVMQAWLSLPKYAGIQMAISKVHQAQTFLGLLPRGSTPIIQIVLVDGGAGAQAGSAAEQLAADIMGDVAQHGEALGIPGGSMAVATGSTISGQAGGRASRRIAVGTVLGLLFGLLVLGGLLFLHRKGKLRLWAPRFARLWDRAEEPACPETASGRGFDNPMFDVEPPGADSVEKTPQEVAPEGHQVFYLNPLYDPSETET</sequence>
<evidence type="ECO:0000256" key="2">
    <source>
        <dbReference type="ARBA" id="ARBA00021200"/>
    </source>
</evidence>
<dbReference type="GO" id="GO:0006898">
    <property type="term" value="P:receptor-mediated endocytosis"/>
    <property type="evidence" value="ECO:0007669"/>
    <property type="project" value="TreeGrafter"/>
</dbReference>
<evidence type="ECO:0000256" key="5">
    <source>
        <dbReference type="ARBA" id="ARBA00022692"/>
    </source>
</evidence>
<accession>A0A7L0WGI3</accession>
<organism evidence="13 14">
    <name type="scientific">Alectura lathami</name>
    <name type="common">Australian brush turkey</name>
    <dbReference type="NCBI Taxonomy" id="81907"/>
    <lineage>
        <taxon>Eukaryota</taxon>
        <taxon>Metazoa</taxon>
        <taxon>Chordata</taxon>
        <taxon>Craniata</taxon>
        <taxon>Vertebrata</taxon>
        <taxon>Euteleostomi</taxon>
        <taxon>Archelosauria</taxon>
        <taxon>Archosauria</taxon>
        <taxon>Dinosauria</taxon>
        <taxon>Saurischia</taxon>
        <taxon>Theropoda</taxon>
        <taxon>Coelurosauria</taxon>
        <taxon>Aves</taxon>
        <taxon>Neognathae</taxon>
        <taxon>Galloanserae</taxon>
        <taxon>Galliformes</taxon>
        <taxon>Megapodiidae</taxon>
        <taxon>Alectura</taxon>
    </lineage>
</organism>
<proteinExistence type="predicted"/>
<dbReference type="Pfam" id="PF14828">
    <property type="entry name" value="Amnionless"/>
    <property type="match status" value="1"/>
</dbReference>
<dbReference type="InterPro" id="IPR026112">
    <property type="entry name" value="AMN"/>
</dbReference>